<evidence type="ECO:0000256" key="3">
    <source>
        <dbReference type="PIRSR" id="PIRSR000390-1"/>
    </source>
</evidence>
<feature type="active site" description="Proton acceptor" evidence="3">
    <location>
        <position position="192"/>
    </location>
</feature>
<dbReference type="Gene3D" id="3.90.1150.10">
    <property type="entry name" value="Aspartate Aminotransferase, domain 1"/>
    <property type="match status" value="1"/>
</dbReference>
<reference evidence="6 7" key="1">
    <citation type="submission" date="2019-11" db="EMBL/GenBank/DDBJ databases">
        <authorList>
            <person name="Zhang X.Y."/>
        </authorList>
    </citation>
    <scope>NUCLEOTIDE SEQUENCE [LARGE SCALE GENOMIC DNA]</scope>
    <source>
        <strain evidence="6 7">C176</strain>
    </source>
</reference>
<protein>
    <submittedName>
        <fullName evidence="6">Erythromycin biosynthesis sensory transduction protein eryC1</fullName>
    </submittedName>
</protein>
<dbReference type="GO" id="GO:0008483">
    <property type="term" value="F:transaminase activity"/>
    <property type="evidence" value="ECO:0007669"/>
    <property type="project" value="TreeGrafter"/>
</dbReference>
<dbReference type="PANTHER" id="PTHR30244:SF42">
    <property type="entry name" value="UDP-2-ACETAMIDO-2-DEOXY-3-OXO-D-GLUCURONATE AMINOTRANSFERASE"/>
    <property type="match status" value="1"/>
</dbReference>
<accession>A0A6N7QQ08</accession>
<dbReference type="SUPFAM" id="SSF53383">
    <property type="entry name" value="PLP-dependent transferases"/>
    <property type="match status" value="1"/>
</dbReference>
<evidence type="ECO:0000256" key="1">
    <source>
        <dbReference type="ARBA" id="ARBA00022898"/>
    </source>
</evidence>
<dbReference type="PIRSF" id="PIRSF000390">
    <property type="entry name" value="PLP_StrS"/>
    <property type="match status" value="1"/>
</dbReference>
<dbReference type="InterPro" id="IPR015424">
    <property type="entry name" value="PyrdxlP-dep_Trfase"/>
</dbReference>
<evidence type="ECO:0000256" key="2">
    <source>
        <dbReference type="ARBA" id="ARBA00037999"/>
    </source>
</evidence>
<evidence type="ECO:0000256" key="4">
    <source>
        <dbReference type="PIRSR" id="PIRSR000390-2"/>
    </source>
</evidence>
<keyword evidence="7" id="KW-1185">Reference proteome</keyword>
<dbReference type="Gene3D" id="3.40.640.10">
    <property type="entry name" value="Type I PLP-dependent aspartate aminotransferase-like (Major domain)"/>
    <property type="match status" value="1"/>
</dbReference>
<dbReference type="EMBL" id="WJPP01000001">
    <property type="protein sequence ID" value="MRH77218.1"/>
    <property type="molecule type" value="Genomic_DNA"/>
</dbReference>
<dbReference type="RefSeq" id="WP_153718292.1">
    <property type="nucleotide sequence ID" value="NZ_WJPP01000001.1"/>
</dbReference>
<gene>
    <name evidence="6" type="ORF">GH984_00630</name>
</gene>
<dbReference type="PANTHER" id="PTHR30244">
    <property type="entry name" value="TRANSAMINASE"/>
    <property type="match status" value="1"/>
</dbReference>
<dbReference type="InterPro" id="IPR015421">
    <property type="entry name" value="PyrdxlP-dep_Trfase_major"/>
</dbReference>
<dbReference type="Pfam" id="PF01041">
    <property type="entry name" value="DegT_DnrJ_EryC1"/>
    <property type="match status" value="1"/>
</dbReference>
<feature type="modified residue" description="N6-(pyridoxal phosphate)lysine" evidence="4">
    <location>
        <position position="192"/>
    </location>
</feature>
<comment type="similarity">
    <text evidence="2 5">Belongs to the DegT/DnrJ/EryC1 family.</text>
</comment>
<sequence>MSNNTAPPIPMVDLTAQYPLIRAEIEQGLHAALDEAKFILGPNVQAFEKAAAAYLGVAHAIGCASGTDALHLALRAAGIGPGDEVITTPFSFIATAEAICYVGATPKFVDIDPATFNIDPNCVAEAITAQTKAIMPVHLFGQPANLPALSRLADEHGLILIEDCAQSFGASINEQMTGSLGALGAFSFFPSKNLGGYGDGGLVTTNDDALATELRVLRNHGSRERYHHQCIGLNSRLDELQAVILQAKLPHIDAFNAGRRRVAHHYTAALSGLPGFTPPVEDGIGTHVYHQYTVLSEGPEHREEVMRRLETAQIASAVYYPIPLHQQEAFAHTHPPALPVAESVAQRCFSLPMYPELSLENADRVIAAIKHSAHV</sequence>
<proteinExistence type="inferred from homology"/>
<evidence type="ECO:0000313" key="7">
    <source>
        <dbReference type="Proteomes" id="UP000433788"/>
    </source>
</evidence>
<dbReference type="Proteomes" id="UP000433788">
    <property type="component" value="Unassembled WGS sequence"/>
</dbReference>
<organism evidence="6 7">
    <name type="scientific">Spiribacter salilacus</name>
    <dbReference type="NCBI Taxonomy" id="2664894"/>
    <lineage>
        <taxon>Bacteria</taxon>
        <taxon>Pseudomonadati</taxon>
        <taxon>Pseudomonadota</taxon>
        <taxon>Gammaproteobacteria</taxon>
        <taxon>Chromatiales</taxon>
        <taxon>Ectothiorhodospiraceae</taxon>
        <taxon>Spiribacter</taxon>
    </lineage>
</organism>
<dbReference type="FunFam" id="3.40.640.10:FF:000089">
    <property type="entry name" value="Aminotransferase, DegT/DnrJ/EryC1/StrS family"/>
    <property type="match status" value="1"/>
</dbReference>
<dbReference type="InterPro" id="IPR000653">
    <property type="entry name" value="DegT/StrS_aminotransferase"/>
</dbReference>
<evidence type="ECO:0000313" key="6">
    <source>
        <dbReference type="EMBL" id="MRH77218.1"/>
    </source>
</evidence>
<comment type="caution">
    <text evidence="6">The sequence shown here is derived from an EMBL/GenBank/DDBJ whole genome shotgun (WGS) entry which is preliminary data.</text>
</comment>
<dbReference type="CDD" id="cd00616">
    <property type="entry name" value="AHBA_syn"/>
    <property type="match status" value="1"/>
</dbReference>
<keyword evidence="1 4" id="KW-0663">Pyridoxal phosphate</keyword>
<dbReference type="InterPro" id="IPR015422">
    <property type="entry name" value="PyrdxlP-dep_Trfase_small"/>
</dbReference>
<name>A0A6N7QQ08_9GAMM</name>
<dbReference type="AlphaFoldDB" id="A0A6N7QQ08"/>
<evidence type="ECO:0000256" key="5">
    <source>
        <dbReference type="RuleBase" id="RU004508"/>
    </source>
</evidence>
<dbReference type="GO" id="GO:0030170">
    <property type="term" value="F:pyridoxal phosphate binding"/>
    <property type="evidence" value="ECO:0007669"/>
    <property type="project" value="UniProtKB-ARBA"/>
</dbReference>
<dbReference type="GO" id="GO:0000271">
    <property type="term" value="P:polysaccharide biosynthetic process"/>
    <property type="evidence" value="ECO:0007669"/>
    <property type="project" value="TreeGrafter"/>
</dbReference>